<gene>
    <name evidence="1" type="ORF">CHLRE_09g404552v5</name>
</gene>
<dbReference type="AlphaFoldDB" id="A0A2K3DCK8"/>
<dbReference type="GeneID" id="66054835"/>
<dbReference type="Gramene" id="PNW78262">
    <property type="protein sequence ID" value="PNW78262"/>
    <property type="gene ID" value="CHLRE_09g404552v5"/>
</dbReference>
<evidence type="ECO:0000313" key="2">
    <source>
        <dbReference type="Proteomes" id="UP000006906"/>
    </source>
</evidence>
<evidence type="ECO:0008006" key="3">
    <source>
        <dbReference type="Google" id="ProtNLM"/>
    </source>
</evidence>
<organism evidence="1 2">
    <name type="scientific">Chlamydomonas reinhardtii</name>
    <name type="common">Chlamydomonas smithii</name>
    <dbReference type="NCBI Taxonomy" id="3055"/>
    <lineage>
        <taxon>Eukaryota</taxon>
        <taxon>Viridiplantae</taxon>
        <taxon>Chlorophyta</taxon>
        <taxon>core chlorophytes</taxon>
        <taxon>Chlorophyceae</taxon>
        <taxon>CS clade</taxon>
        <taxon>Chlamydomonadales</taxon>
        <taxon>Chlamydomonadaceae</taxon>
        <taxon>Chlamydomonas</taxon>
    </lineage>
</organism>
<dbReference type="EMBL" id="CM008970">
    <property type="protein sequence ID" value="PNW78262.1"/>
    <property type="molecule type" value="Genomic_DNA"/>
</dbReference>
<keyword evidence="2" id="KW-1185">Reference proteome</keyword>
<accession>A0A2K3DCK8</accession>
<reference evidence="1 2" key="1">
    <citation type="journal article" date="2007" name="Science">
        <title>The Chlamydomonas genome reveals the evolution of key animal and plant functions.</title>
        <authorList>
            <person name="Merchant S.S."/>
            <person name="Prochnik S.E."/>
            <person name="Vallon O."/>
            <person name="Harris E.H."/>
            <person name="Karpowicz S.J."/>
            <person name="Witman G.B."/>
            <person name="Terry A."/>
            <person name="Salamov A."/>
            <person name="Fritz-Laylin L.K."/>
            <person name="Marechal-Drouard L."/>
            <person name="Marshall W.F."/>
            <person name="Qu L.H."/>
            <person name="Nelson D.R."/>
            <person name="Sanderfoot A.A."/>
            <person name="Spalding M.H."/>
            <person name="Kapitonov V.V."/>
            <person name="Ren Q."/>
            <person name="Ferris P."/>
            <person name="Lindquist E."/>
            <person name="Shapiro H."/>
            <person name="Lucas S.M."/>
            <person name="Grimwood J."/>
            <person name="Schmutz J."/>
            <person name="Cardol P."/>
            <person name="Cerutti H."/>
            <person name="Chanfreau G."/>
            <person name="Chen C.L."/>
            <person name="Cognat V."/>
            <person name="Croft M.T."/>
            <person name="Dent R."/>
            <person name="Dutcher S."/>
            <person name="Fernandez E."/>
            <person name="Fukuzawa H."/>
            <person name="Gonzalez-Ballester D."/>
            <person name="Gonzalez-Halphen D."/>
            <person name="Hallmann A."/>
            <person name="Hanikenne M."/>
            <person name="Hippler M."/>
            <person name="Inwood W."/>
            <person name="Jabbari K."/>
            <person name="Kalanon M."/>
            <person name="Kuras R."/>
            <person name="Lefebvre P.A."/>
            <person name="Lemaire S.D."/>
            <person name="Lobanov A.V."/>
            <person name="Lohr M."/>
            <person name="Manuell A."/>
            <person name="Meier I."/>
            <person name="Mets L."/>
            <person name="Mittag M."/>
            <person name="Mittelmeier T."/>
            <person name="Moroney J.V."/>
            <person name="Moseley J."/>
            <person name="Napoli C."/>
            <person name="Nedelcu A.M."/>
            <person name="Niyogi K."/>
            <person name="Novoselov S.V."/>
            <person name="Paulsen I.T."/>
            <person name="Pazour G."/>
            <person name="Purton S."/>
            <person name="Ral J.P."/>
            <person name="Riano-Pachon D.M."/>
            <person name="Riekhof W."/>
            <person name="Rymarquis L."/>
            <person name="Schroda M."/>
            <person name="Stern D."/>
            <person name="Umen J."/>
            <person name="Willows R."/>
            <person name="Wilson N."/>
            <person name="Zimmer S.L."/>
            <person name="Allmer J."/>
            <person name="Balk J."/>
            <person name="Bisova K."/>
            <person name="Chen C.J."/>
            <person name="Elias M."/>
            <person name="Gendler K."/>
            <person name="Hauser C."/>
            <person name="Lamb M.R."/>
            <person name="Ledford H."/>
            <person name="Long J.C."/>
            <person name="Minagawa J."/>
            <person name="Page M.D."/>
            <person name="Pan J."/>
            <person name="Pootakham W."/>
            <person name="Roje S."/>
            <person name="Rose A."/>
            <person name="Stahlberg E."/>
            <person name="Terauchi A.M."/>
            <person name="Yang P."/>
            <person name="Ball S."/>
            <person name="Bowler C."/>
            <person name="Dieckmann C.L."/>
            <person name="Gladyshev V.N."/>
            <person name="Green P."/>
            <person name="Jorgensen R."/>
            <person name="Mayfield S."/>
            <person name="Mueller-Roeber B."/>
            <person name="Rajamani S."/>
            <person name="Sayre R.T."/>
            <person name="Brokstein P."/>
            <person name="Dubchak I."/>
            <person name="Goodstein D."/>
            <person name="Hornick L."/>
            <person name="Huang Y.W."/>
            <person name="Jhaveri J."/>
            <person name="Luo Y."/>
            <person name="Martinez D."/>
            <person name="Ngau W.C."/>
            <person name="Otillar B."/>
            <person name="Poliakov A."/>
            <person name="Porter A."/>
            <person name="Szajkowski L."/>
            <person name="Werner G."/>
            <person name="Zhou K."/>
            <person name="Grigoriev I.V."/>
            <person name="Rokhsar D.S."/>
            <person name="Grossman A.R."/>
        </authorList>
    </citation>
    <scope>NUCLEOTIDE SEQUENCE [LARGE SCALE GENOMIC DNA]</scope>
    <source>
        <strain evidence="2">CC-503</strain>
    </source>
</reference>
<name>A0A2K3DCK8_CHLRE</name>
<dbReference type="OrthoDB" id="10664640at2759"/>
<evidence type="ECO:0000313" key="1">
    <source>
        <dbReference type="EMBL" id="PNW78262.1"/>
    </source>
</evidence>
<dbReference type="InParanoid" id="A0A2K3DCK8"/>
<dbReference type="PaxDb" id="3055-EDP01843"/>
<sequence length="102" mass="10825">MRGWGLQRRHQLGCQSSLRIDASTAASASCHVVVVVVVVVDASGSMRKHDVPGPNGCISRISAVYDCVERELLAPQLQLGPAVSAMVIYGSHLLEELTLAQG</sequence>
<dbReference type="KEGG" id="cre:CHLRE_09g404552v5"/>
<protein>
    <recommendedName>
        <fullName evidence="3">VWFA domain-containing protein</fullName>
    </recommendedName>
</protein>
<dbReference type="RefSeq" id="XP_042920732.1">
    <property type="nucleotide sequence ID" value="XM_043066139.1"/>
</dbReference>
<dbReference type="Proteomes" id="UP000006906">
    <property type="component" value="Chromosome 9"/>
</dbReference>
<proteinExistence type="predicted"/>